<dbReference type="Gene3D" id="3.30.450.40">
    <property type="match status" value="1"/>
</dbReference>
<name>A0A7C4G9T7_UNCW3</name>
<dbReference type="EMBL" id="DSUT01000075">
    <property type="protein sequence ID" value="HGK28074.1"/>
    <property type="molecule type" value="Genomic_DNA"/>
</dbReference>
<organism evidence="2">
    <name type="scientific">candidate division WOR-3 bacterium</name>
    <dbReference type="NCBI Taxonomy" id="2052148"/>
    <lineage>
        <taxon>Bacteria</taxon>
        <taxon>Bacteria division WOR-3</taxon>
    </lineage>
</organism>
<dbReference type="Pfam" id="PF01590">
    <property type="entry name" value="GAF"/>
    <property type="match status" value="1"/>
</dbReference>
<dbReference type="InterPro" id="IPR029016">
    <property type="entry name" value="GAF-like_dom_sf"/>
</dbReference>
<dbReference type="SUPFAM" id="SSF55781">
    <property type="entry name" value="GAF domain-like"/>
    <property type="match status" value="1"/>
</dbReference>
<proteinExistence type="predicted"/>
<gene>
    <name evidence="2" type="ORF">ENS41_03890</name>
</gene>
<evidence type="ECO:0000259" key="1">
    <source>
        <dbReference type="SMART" id="SM00065"/>
    </source>
</evidence>
<dbReference type="AlphaFoldDB" id="A0A7C4G9T7"/>
<comment type="caution">
    <text evidence="2">The sequence shown here is derived from an EMBL/GenBank/DDBJ whole genome shotgun (WGS) entry which is preliminary data.</text>
</comment>
<dbReference type="InterPro" id="IPR003018">
    <property type="entry name" value="GAF"/>
</dbReference>
<protein>
    <submittedName>
        <fullName evidence="2">GAF domain-containing protein</fullName>
    </submittedName>
</protein>
<dbReference type="SMART" id="SM00065">
    <property type="entry name" value="GAF"/>
    <property type="match status" value="1"/>
</dbReference>
<evidence type="ECO:0000313" key="2">
    <source>
        <dbReference type="EMBL" id="HGK28074.1"/>
    </source>
</evidence>
<reference evidence="2" key="1">
    <citation type="journal article" date="2020" name="mSystems">
        <title>Genome- and Community-Level Interaction Insights into Carbon Utilization and Element Cycling Functions of Hydrothermarchaeota in Hydrothermal Sediment.</title>
        <authorList>
            <person name="Zhou Z."/>
            <person name="Liu Y."/>
            <person name="Xu W."/>
            <person name="Pan J."/>
            <person name="Luo Z.H."/>
            <person name="Li M."/>
        </authorList>
    </citation>
    <scope>NUCLEOTIDE SEQUENCE [LARGE SCALE GENOMIC DNA]</scope>
    <source>
        <strain evidence="2">SpSt-488</strain>
    </source>
</reference>
<feature type="domain" description="GAF" evidence="1">
    <location>
        <begin position="19"/>
        <end position="148"/>
    </location>
</feature>
<sequence>MKYQRELDEITQLVRAAQRSEDAQSRTVIYLKQHFNHYNWVGIFRLQGKELVLGPFQGQTPAKFSRIAVGQGICGTAAVTMRTEVVPDVEADARYLLCFAETRSEIVVPIIRDGRLWGEIAIDSNQPDAFTADDARFLEAVAGLLAERV</sequence>
<accession>A0A7C4G9T7</accession>